<dbReference type="EMBL" id="MH371113">
    <property type="protein sequence ID" value="AXC35785.1"/>
    <property type="molecule type" value="Genomic_DNA"/>
</dbReference>
<proteinExistence type="predicted"/>
<dbReference type="GeneID" id="60324193"/>
<accession>A0A2Z5H6R1</accession>
<keyword evidence="3" id="KW-1185">Reference proteome</keyword>
<dbReference type="RefSeq" id="YP_009952734.1">
    <property type="nucleotide sequence ID" value="NC_051615.1"/>
</dbReference>
<evidence type="ECO:0000313" key="3">
    <source>
        <dbReference type="Proteomes" id="UP000253341"/>
    </source>
</evidence>
<dbReference type="KEGG" id="vg:60324193"/>
<name>A0A2Z5H6R1_9CAUD</name>
<feature type="compositionally biased region" description="Basic and acidic residues" evidence="1">
    <location>
        <begin position="1"/>
        <end position="11"/>
    </location>
</feature>
<dbReference type="Proteomes" id="UP000253341">
    <property type="component" value="Segment"/>
</dbReference>
<organism evidence="2 3">
    <name type="scientific">Mycobacterium phage Beezoo</name>
    <dbReference type="NCBI Taxonomy" id="2250355"/>
    <lineage>
        <taxon>Viruses</taxon>
        <taxon>Duplodnaviria</taxon>
        <taxon>Heunggongvirae</taxon>
        <taxon>Uroviricota</taxon>
        <taxon>Caudoviricetes</taxon>
        <taxon>Weiservirinae</taxon>
        <taxon>Anayavirus</taxon>
        <taxon>Anayavirus beezoo</taxon>
    </lineage>
</organism>
<sequence length="49" mass="5208">MPSFDTREYAKIRPNPQGNGGCVDGINTPSTPPLCLPRQQTPLDGVPGN</sequence>
<protein>
    <submittedName>
        <fullName evidence="2">Uncharacterized protein</fullName>
    </submittedName>
</protein>
<reference evidence="2 3" key="1">
    <citation type="submission" date="2018-05" db="EMBL/GenBank/DDBJ databases">
        <authorList>
            <person name="Zhu B.Z."/>
            <person name="Cash A.M."/>
            <person name="Martinez Z.C."/>
            <person name="Herschberg M.B."/>
            <person name="Vranjkovina E."/>
            <person name="Halmadine O.M."/>
            <person name="Moe E."/>
            <person name="Gaffney B.L."/>
            <person name="Staples A.K."/>
            <person name="King R.A."/>
            <person name="Rinehart C.A."/>
            <person name="Rowland N.S."/>
            <person name="Garlena R.A."/>
            <person name="Russell D.A."/>
            <person name="Pope W.H."/>
            <person name="Jacobs-Sera D."/>
            <person name="Hendrix R.W."/>
            <person name="Hatfull G.F."/>
        </authorList>
    </citation>
    <scope>NUCLEOTIDE SEQUENCE [LARGE SCALE GENOMIC DNA]</scope>
</reference>
<feature type="region of interest" description="Disordered" evidence="1">
    <location>
        <begin position="1"/>
        <end position="49"/>
    </location>
</feature>
<gene>
    <name evidence="2" type="primary">42</name>
    <name evidence="2" type="ORF">SEA_BEEZOO_42</name>
</gene>
<evidence type="ECO:0000313" key="2">
    <source>
        <dbReference type="EMBL" id="AXC35785.1"/>
    </source>
</evidence>
<evidence type="ECO:0000256" key="1">
    <source>
        <dbReference type="SAM" id="MobiDB-lite"/>
    </source>
</evidence>